<feature type="compositionally biased region" description="Basic residues" evidence="1">
    <location>
        <begin position="1201"/>
        <end position="1216"/>
    </location>
</feature>
<feature type="compositionally biased region" description="Low complexity" evidence="1">
    <location>
        <begin position="1436"/>
        <end position="1449"/>
    </location>
</feature>
<feature type="compositionally biased region" description="Low complexity" evidence="1">
    <location>
        <begin position="1142"/>
        <end position="1156"/>
    </location>
</feature>
<dbReference type="GO" id="GO:0005829">
    <property type="term" value="C:cytosol"/>
    <property type="evidence" value="ECO:0007669"/>
    <property type="project" value="TreeGrafter"/>
</dbReference>
<feature type="compositionally biased region" description="Basic and acidic residues" evidence="1">
    <location>
        <begin position="720"/>
        <end position="748"/>
    </location>
</feature>
<feature type="compositionally biased region" description="Polar residues" evidence="1">
    <location>
        <begin position="630"/>
        <end position="646"/>
    </location>
</feature>
<evidence type="ECO:0000256" key="1">
    <source>
        <dbReference type="SAM" id="MobiDB-lite"/>
    </source>
</evidence>
<feature type="compositionally biased region" description="Basic and acidic residues" evidence="1">
    <location>
        <begin position="539"/>
        <end position="554"/>
    </location>
</feature>
<feature type="compositionally biased region" description="Basic and acidic residues" evidence="1">
    <location>
        <begin position="440"/>
        <end position="457"/>
    </location>
</feature>
<feature type="compositionally biased region" description="Polar residues" evidence="1">
    <location>
        <begin position="1243"/>
        <end position="1257"/>
    </location>
</feature>
<feature type="compositionally biased region" description="Polar residues" evidence="1">
    <location>
        <begin position="176"/>
        <end position="189"/>
    </location>
</feature>
<feature type="compositionally biased region" description="Polar residues" evidence="1">
    <location>
        <begin position="106"/>
        <end position="120"/>
    </location>
</feature>
<dbReference type="GO" id="GO:0043025">
    <property type="term" value="C:neuronal cell body"/>
    <property type="evidence" value="ECO:0007669"/>
    <property type="project" value="TreeGrafter"/>
</dbReference>
<feature type="region of interest" description="Disordered" evidence="1">
    <location>
        <begin position="1"/>
        <end position="120"/>
    </location>
</feature>
<dbReference type="GO" id="GO:0007409">
    <property type="term" value="P:axonogenesis"/>
    <property type="evidence" value="ECO:0007669"/>
    <property type="project" value="TreeGrafter"/>
</dbReference>
<feature type="compositionally biased region" description="Polar residues" evidence="1">
    <location>
        <begin position="905"/>
        <end position="931"/>
    </location>
</feature>
<dbReference type="InterPro" id="IPR026074">
    <property type="entry name" value="MAP1"/>
</dbReference>
<feature type="region of interest" description="Disordered" evidence="1">
    <location>
        <begin position="847"/>
        <end position="949"/>
    </location>
</feature>
<dbReference type="GO" id="GO:0045202">
    <property type="term" value="C:synapse"/>
    <property type="evidence" value="ECO:0007669"/>
    <property type="project" value="TreeGrafter"/>
</dbReference>
<dbReference type="PANTHER" id="PTHR13843">
    <property type="entry name" value="MICROTUBULE-ASSOCIATED PROTEIN"/>
    <property type="match status" value="1"/>
</dbReference>
<feature type="compositionally biased region" description="Polar residues" evidence="1">
    <location>
        <begin position="1063"/>
        <end position="1075"/>
    </location>
</feature>
<gene>
    <name evidence="2" type="ORF">AGOR_G00166180</name>
</gene>
<feature type="compositionally biased region" description="Polar residues" evidence="1">
    <location>
        <begin position="508"/>
        <end position="532"/>
    </location>
</feature>
<feature type="compositionally biased region" description="Low complexity" evidence="1">
    <location>
        <begin position="847"/>
        <end position="860"/>
    </location>
</feature>
<feature type="compositionally biased region" description="Acidic residues" evidence="1">
    <location>
        <begin position="555"/>
        <end position="579"/>
    </location>
</feature>
<feature type="compositionally biased region" description="Polar residues" evidence="1">
    <location>
        <begin position="141"/>
        <end position="157"/>
    </location>
</feature>
<feature type="region of interest" description="Disordered" evidence="1">
    <location>
        <begin position="375"/>
        <end position="663"/>
    </location>
</feature>
<feature type="compositionally biased region" description="Basic and acidic residues" evidence="1">
    <location>
        <begin position="1041"/>
        <end position="1061"/>
    </location>
</feature>
<reference evidence="2" key="1">
    <citation type="submission" date="2021-01" db="EMBL/GenBank/DDBJ databases">
        <authorList>
            <person name="Zahm M."/>
            <person name="Roques C."/>
            <person name="Cabau C."/>
            <person name="Klopp C."/>
            <person name="Donnadieu C."/>
            <person name="Jouanno E."/>
            <person name="Lampietro C."/>
            <person name="Louis A."/>
            <person name="Herpin A."/>
            <person name="Echchiki A."/>
            <person name="Berthelot C."/>
            <person name="Parey E."/>
            <person name="Roest-Crollius H."/>
            <person name="Braasch I."/>
            <person name="Postlethwait J."/>
            <person name="Bobe J."/>
            <person name="Montfort J."/>
            <person name="Bouchez O."/>
            <person name="Begum T."/>
            <person name="Mejri S."/>
            <person name="Adams A."/>
            <person name="Chen W.-J."/>
            <person name="Guiguen Y."/>
        </authorList>
    </citation>
    <scope>NUCLEOTIDE SEQUENCE</scope>
    <source>
        <tissue evidence="2">Blood</tissue>
    </source>
</reference>
<dbReference type="Proteomes" id="UP000829720">
    <property type="component" value="Unassembled WGS sequence"/>
</dbReference>
<dbReference type="EMBL" id="JAERUA010000015">
    <property type="protein sequence ID" value="KAI1889753.1"/>
    <property type="molecule type" value="Genomic_DNA"/>
</dbReference>
<feature type="compositionally biased region" description="Polar residues" evidence="1">
    <location>
        <begin position="420"/>
        <end position="437"/>
    </location>
</feature>
<dbReference type="GO" id="GO:0005874">
    <property type="term" value="C:microtubule"/>
    <property type="evidence" value="ECO:0007669"/>
    <property type="project" value="InterPro"/>
</dbReference>
<dbReference type="GO" id="GO:0016358">
    <property type="term" value="P:dendrite development"/>
    <property type="evidence" value="ECO:0007669"/>
    <property type="project" value="TreeGrafter"/>
</dbReference>
<feature type="region of interest" description="Disordered" evidence="1">
    <location>
        <begin position="997"/>
        <end position="1451"/>
    </location>
</feature>
<feature type="region of interest" description="Disordered" evidence="1">
    <location>
        <begin position="136"/>
        <end position="275"/>
    </location>
</feature>
<proteinExistence type="predicted"/>
<dbReference type="GO" id="GO:0031114">
    <property type="term" value="P:regulation of microtubule depolymerization"/>
    <property type="evidence" value="ECO:0007669"/>
    <property type="project" value="TreeGrafter"/>
</dbReference>
<feature type="compositionally biased region" description="Basic and acidic residues" evidence="1">
    <location>
        <begin position="580"/>
        <end position="594"/>
    </location>
</feature>
<dbReference type="GO" id="GO:0000226">
    <property type="term" value="P:microtubule cytoskeleton organization"/>
    <property type="evidence" value="ECO:0007669"/>
    <property type="project" value="InterPro"/>
</dbReference>
<feature type="compositionally biased region" description="Basic and acidic residues" evidence="1">
    <location>
        <begin position="194"/>
        <end position="260"/>
    </location>
</feature>
<feature type="compositionally biased region" description="Acidic residues" evidence="1">
    <location>
        <begin position="44"/>
        <end position="57"/>
    </location>
</feature>
<protein>
    <recommendedName>
        <fullName evidence="4">Microtubule-associated protein 1Aa</fullName>
    </recommendedName>
</protein>
<accession>A0A8T3CWT9</accession>
<sequence length="1569" mass="172368">MGEKEKDQEKGFGYDYLQTTQTAPGRTQATSYLGQGTRSRGLYSDEEEDDEDDEDDAICMGGAGSRPLSLEPSKLDYMSQDLPSGFLSQTASIDQTKEKSDKHASRMTTFPTDELQTSPQPYAKDQVKQFHGISPEPEVENTMSKNESAPSSATFVETTICKPDVKTEPSSYPIGTESSSLFSTDSQSKYGDYFSRETTEQTAKEEGKLRKEPPSSYLHLEKDEELKSQDKKDIETMNKDKDVVKYHSDEKGTTKDHDWASEEPQFTTGYGSTGLDARNIKTEVSGKIKAGGALSTGEHSKEEAAVSFSKMDHHTVAFSEPERSVHFNLYSFPERENREKGQTEECEREVRQDTPYVGKSFTYTEIYDSKIPPAMEQYSFSPGHQQGYSFDLEQEETAVNDPVKKNTSFLSGMSDEKEFSTSSWSQSNLEARTSTVSCLEDDHEKQSVVQEKEKGKGSAEQGQERQCTAELEKPKLSPGHCSPEGGAFFCTRGQPDVKHGQEHMASFSEPSGQNLDDNILSSEYSYKSTSVAKSMISPYEKEAALERGDMRLVMEEEDDEEDDEDDEEGTGEEEGASDSDLEKGAKEKSEKESKSPFGDVISSKLPEMKKEEQKEIHSGEHQYSFKSMEKSFTSGQLEPTGSSGSRPTDDFLQKSMGSASSHFTGSYTEMELTGSKEYSSGFEYSYGGDSRGSFLSSQSGAKGQGDDSPDNYDFHLPTKSSEDKYYNNEKDLEFDKQKTPDILNKKTGDAFSSGFSYTTTSATAYSSSSSYSYSSSASASLSTSRQFGEELETPATTSDTLFKPDLDCAGFEYSSFKDEHSLVMDSPFSSSGGLVKDEYLEVSEKLTTATTTAESTSSLTRFSPLSPFEEIKPFPPFSAAATEKGQHSDAFYKPELPTGSGGSAPYSQLSQSTELGSTAQGMLVSPLQQGDSQEKHFLEEAEGSEEEEQITLPCRIECQRSPCLDPSQQKEATLFKTGQGEDTNSSTVNALPDVLTSYTSPSQQTRQAATANGPTEVTIPPQPSCGASETSYTGTSFLQKTEQKDVEKTAMEKKERDEGRKLSGSTFEWGLQQQRGMCPGASPPHYREEDDYEEEEENEPDRPARPLSLGSADQSFQLSFYPESSRKPEDDSDFPPDVCMGATSSYTSSGSAGYSSCEYKHRKGEISPSFINPTPHHISSDEEEEDMGSDQSQEGDQHQPSVKRRSHKQQRHHSHSQHGEDSTSQHYPGAMAVGIGLAAEETPPTSVSESLPSQSDSDVPPETEECPSITAEGNLDSDEDADYLPVDKSATAGGGGNHHSSSRTSERRHDPLPAPMMDPFPRPPHPDVCMVDPELLSNDQNHSDKLLKKDVKTNKGLRKSIGKPKSSSPARKTEGKGKRSTTPVKQASKDSSPKSSLKKKEGDKTSRMSDGQGSREDRDDLSRSSLNPGKGLVNGIKSNIGSNSQKSSSVVPPGPPIYVDLAYIPNHCSAKNVDQEFFKRVRAAYYVISGNDTSSGEPSRGVLDALLEGKAQWGSNLQVTLIPTHDTEVTREWYQQTHEKQQELNIMVLASSSTVVMQDESFPACKIEF</sequence>
<feature type="region of interest" description="Disordered" evidence="1">
    <location>
        <begin position="693"/>
        <end position="755"/>
    </location>
</feature>
<dbReference type="GO" id="GO:0005875">
    <property type="term" value="C:microtubule associated complex"/>
    <property type="evidence" value="ECO:0007669"/>
    <property type="project" value="TreeGrafter"/>
</dbReference>
<keyword evidence="3" id="KW-1185">Reference proteome</keyword>
<feature type="compositionally biased region" description="Basic and acidic residues" evidence="1">
    <location>
        <begin position="1341"/>
        <end position="1353"/>
    </location>
</feature>
<feature type="compositionally biased region" description="Acidic residues" evidence="1">
    <location>
        <begin position="1089"/>
        <end position="1099"/>
    </location>
</feature>
<feature type="compositionally biased region" description="Basic and acidic residues" evidence="1">
    <location>
        <begin position="1"/>
        <end position="12"/>
    </location>
</feature>
<dbReference type="GO" id="GO:0008017">
    <property type="term" value="F:microtubule binding"/>
    <property type="evidence" value="ECO:0007669"/>
    <property type="project" value="InterPro"/>
</dbReference>
<dbReference type="GO" id="GO:0030425">
    <property type="term" value="C:dendrite"/>
    <property type="evidence" value="ECO:0007669"/>
    <property type="project" value="TreeGrafter"/>
</dbReference>
<feature type="compositionally biased region" description="Basic and acidic residues" evidence="1">
    <location>
        <begin position="95"/>
        <end position="104"/>
    </location>
</feature>
<dbReference type="PANTHER" id="PTHR13843:SF6">
    <property type="entry name" value="MICROTUBULE-ASSOCIATED PROTEIN 1A"/>
    <property type="match status" value="1"/>
</dbReference>
<feature type="region of interest" description="Disordered" evidence="1">
    <location>
        <begin position="969"/>
        <end position="988"/>
    </location>
</feature>
<dbReference type="GO" id="GO:0003779">
    <property type="term" value="F:actin binding"/>
    <property type="evidence" value="ECO:0007669"/>
    <property type="project" value="TreeGrafter"/>
</dbReference>
<feature type="compositionally biased region" description="Polar residues" evidence="1">
    <location>
        <begin position="1025"/>
        <end position="1040"/>
    </location>
</feature>
<evidence type="ECO:0000313" key="2">
    <source>
        <dbReference type="EMBL" id="KAI1889753.1"/>
    </source>
</evidence>
<comment type="caution">
    <text evidence="2">The sequence shown here is derived from an EMBL/GenBank/DDBJ whole genome shotgun (WGS) entry which is preliminary data.</text>
</comment>
<feature type="compositionally biased region" description="Polar residues" evidence="1">
    <location>
        <begin position="997"/>
        <end position="1015"/>
    </location>
</feature>
<feature type="compositionally biased region" description="Pro residues" evidence="1">
    <location>
        <begin position="1312"/>
        <end position="1323"/>
    </location>
</feature>
<organism evidence="2 3">
    <name type="scientific">Albula goreensis</name>
    <dbReference type="NCBI Taxonomy" id="1534307"/>
    <lineage>
        <taxon>Eukaryota</taxon>
        <taxon>Metazoa</taxon>
        <taxon>Chordata</taxon>
        <taxon>Craniata</taxon>
        <taxon>Vertebrata</taxon>
        <taxon>Euteleostomi</taxon>
        <taxon>Actinopterygii</taxon>
        <taxon>Neopterygii</taxon>
        <taxon>Teleostei</taxon>
        <taxon>Albuliformes</taxon>
        <taxon>Albulidae</taxon>
        <taxon>Albula</taxon>
    </lineage>
</organism>
<evidence type="ECO:0008006" key="4">
    <source>
        <dbReference type="Google" id="ProtNLM"/>
    </source>
</evidence>
<evidence type="ECO:0000313" key="3">
    <source>
        <dbReference type="Proteomes" id="UP000829720"/>
    </source>
</evidence>
<feature type="compositionally biased region" description="Basic and acidic residues" evidence="1">
    <location>
        <begin position="606"/>
        <end position="620"/>
    </location>
</feature>
<feature type="compositionally biased region" description="Basic and acidic residues" evidence="1">
    <location>
        <begin position="1387"/>
        <end position="1422"/>
    </location>
</feature>
<dbReference type="OrthoDB" id="5371837at2759"/>
<feature type="compositionally biased region" description="Acidic residues" evidence="1">
    <location>
        <begin position="940"/>
        <end position="949"/>
    </location>
</feature>
<feature type="compositionally biased region" description="Polar residues" evidence="1">
    <location>
        <begin position="17"/>
        <end position="38"/>
    </location>
</feature>
<feature type="compositionally biased region" description="Polar residues" evidence="1">
    <location>
        <begin position="378"/>
        <end position="388"/>
    </location>
</feature>
<name>A0A8T3CWT9_9TELE</name>